<proteinExistence type="predicted"/>
<dbReference type="EMBL" id="VDEQ01000136">
    <property type="protein sequence ID" value="MQS36528.1"/>
    <property type="molecule type" value="Genomic_DNA"/>
</dbReference>
<reference evidence="1 2" key="1">
    <citation type="submission" date="2019-06" db="EMBL/GenBank/DDBJ databases">
        <title>Comparative genomics and metabolomics analyses of clavulanic acid producing Streptomyces species provides insight into specialized metabolism and evolution of beta-lactam biosynthetic gene clusters.</title>
        <authorList>
            <person name="Moore M.A."/>
            <person name="Cruz-Morales P."/>
            <person name="Barona Gomez F."/>
            <person name="Kapil T."/>
        </authorList>
    </citation>
    <scope>NUCLEOTIDE SEQUENCE [LARGE SCALE GENOMIC DNA]</scope>
    <source>
        <strain evidence="1 2">T-272</strain>
    </source>
</reference>
<accession>A0ABW9NT97</accession>
<dbReference type="RefSeq" id="WP_153483244.1">
    <property type="nucleotide sequence ID" value="NZ_VDEQ01000136.1"/>
</dbReference>
<protein>
    <submittedName>
        <fullName evidence="1">Uncharacterized protein</fullName>
    </submittedName>
</protein>
<keyword evidence="2" id="KW-1185">Reference proteome</keyword>
<dbReference type="Proteomes" id="UP000460558">
    <property type="component" value="Unassembled WGS sequence"/>
</dbReference>
<sequence length="104" mass="11610">MYLVHARFETLAAEVPPGIRELARALLASDDRVEHLSVHTRSSHRFTLGFYLRADSLAWAEEHAERVSHRLLSTGRLPSARLLDARVPLLLPELRPLPGQGPAS</sequence>
<comment type="caution">
    <text evidence="1">The sequence shown here is derived from an EMBL/GenBank/DDBJ whole genome shotgun (WGS) entry which is preliminary data.</text>
</comment>
<name>A0ABW9NT97_9ACTN</name>
<gene>
    <name evidence="1" type="ORF">FFZ77_13190</name>
</gene>
<evidence type="ECO:0000313" key="1">
    <source>
        <dbReference type="EMBL" id="MQS36528.1"/>
    </source>
</evidence>
<organism evidence="1 2">
    <name type="scientific">Streptomyces katsurahamanus</name>
    <dbReference type="NCBI Taxonomy" id="2577098"/>
    <lineage>
        <taxon>Bacteria</taxon>
        <taxon>Bacillati</taxon>
        <taxon>Actinomycetota</taxon>
        <taxon>Actinomycetes</taxon>
        <taxon>Kitasatosporales</taxon>
        <taxon>Streptomycetaceae</taxon>
        <taxon>Streptomyces</taxon>
    </lineage>
</organism>
<evidence type="ECO:0000313" key="2">
    <source>
        <dbReference type="Proteomes" id="UP000460558"/>
    </source>
</evidence>